<dbReference type="InterPro" id="IPR018913">
    <property type="entry name" value="BppU_N"/>
</dbReference>
<dbReference type="OrthoDB" id="2195304at2"/>
<dbReference type="RefSeq" id="WP_092464001.1">
    <property type="nucleotide sequence ID" value="NZ_BJEE01000010.1"/>
</dbReference>
<accession>A0A1C4C421</accession>
<keyword evidence="3" id="KW-1185">Reference proteome</keyword>
<gene>
    <name evidence="2" type="ORF">GA0061074_1217</name>
</gene>
<evidence type="ECO:0000313" key="2">
    <source>
        <dbReference type="EMBL" id="SCC13835.1"/>
    </source>
</evidence>
<proteinExistence type="predicted"/>
<reference evidence="3" key="1">
    <citation type="submission" date="2016-08" db="EMBL/GenBank/DDBJ databases">
        <authorList>
            <person name="Varghese N."/>
            <person name="Submissions Spin"/>
        </authorList>
    </citation>
    <scope>NUCLEOTIDE SEQUENCE [LARGE SCALE GENOMIC DNA]</scope>
    <source>
        <strain evidence="3">R-53094</strain>
    </source>
</reference>
<organism evidence="2 3">
    <name type="scientific">Weissella bombi</name>
    <dbReference type="NCBI Taxonomy" id="1505725"/>
    <lineage>
        <taxon>Bacteria</taxon>
        <taxon>Bacillati</taxon>
        <taxon>Bacillota</taxon>
        <taxon>Bacilli</taxon>
        <taxon>Lactobacillales</taxon>
        <taxon>Lactobacillaceae</taxon>
        <taxon>Weissella</taxon>
    </lineage>
</organism>
<dbReference type="EMBL" id="FMAO01000021">
    <property type="protein sequence ID" value="SCC13835.1"/>
    <property type="molecule type" value="Genomic_DNA"/>
</dbReference>
<evidence type="ECO:0000313" key="3">
    <source>
        <dbReference type="Proteomes" id="UP000199268"/>
    </source>
</evidence>
<feature type="domain" description="BppU N-terminal" evidence="1">
    <location>
        <begin position="24"/>
        <end position="148"/>
    </location>
</feature>
<dbReference type="STRING" id="1505725.GA0061074_1217"/>
<dbReference type="Gene3D" id="2.60.40.3350">
    <property type="match status" value="1"/>
</dbReference>
<dbReference type="Proteomes" id="UP000199268">
    <property type="component" value="Unassembled WGS sequence"/>
</dbReference>
<dbReference type="AlphaFoldDB" id="A0A1C4C421"/>
<sequence>MTEVDGRYVVINTQLNVTEATLVESMSGRQGDDGRIVYFSLRDGQFPHNLTGQDVSLEIKDSIGKIKVIHGFYDMVSIERGLFSMLIPSQFYQAAGDIEEGYLKVTDATGIVITSVPITFSVRGNGVILTANASQDFIDTIEKIIKEADKQIADLNGRIEPQKLAITTLQQSIDEATALINAKQVATQNSANDFTANNTFEKDVTVKGAIRGKSDSAIIADSIQKTARLDNLESVHSVDIKLLGGTLSLYRAGNIISVASNIKNSMVVFKQYAQIAPTNTVPVGYRPIAFTGTLNLHQADWLENRESGQIVLELDGSITTKNTFNKNTTEASDLEVFGSYVTNDDMPRN</sequence>
<protein>
    <recommendedName>
        <fullName evidence="1">BppU N-terminal domain-containing protein</fullName>
    </recommendedName>
</protein>
<name>A0A1C4C421_9LACO</name>
<dbReference type="Pfam" id="PF10651">
    <property type="entry name" value="BppU_N"/>
    <property type="match status" value="1"/>
</dbReference>
<evidence type="ECO:0000259" key="1">
    <source>
        <dbReference type="Pfam" id="PF10651"/>
    </source>
</evidence>